<gene>
    <name evidence="5" type="ORF">AFI02nite_10930</name>
</gene>
<evidence type="ECO:0000313" key="6">
    <source>
        <dbReference type="Proteomes" id="UP000321787"/>
    </source>
</evidence>
<comment type="caution">
    <text evidence="5">The sequence shown here is derived from an EMBL/GenBank/DDBJ whole genome shotgun (WGS) entry which is preliminary data.</text>
</comment>
<organism evidence="5 6">
    <name type="scientific">Aliivibrio fischeri</name>
    <name type="common">Vibrio fischeri</name>
    <dbReference type="NCBI Taxonomy" id="668"/>
    <lineage>
        <taxon>Bacteria</taxon>
        <taxon>Pseudomonadati</taxon>
        <taxon>Pseudomonadota</taxon>
        <taxon>Gammaproteobacteria</taxon>
        <taxon>Vibrionales</taxon>
        <taxon>Vibrionaceae</taxon>
        <taxon>Aliivibrio</taxon>
    </lineage>
</organism>
<accession>A0A510UES1</accession>
<comment type="similarity">
    <text evidence="3">Belongs to the acetyltransferase family. RimJ subfamily.</text>
</comment>
<feature type="domain" description="N-acetyltransferase" evidence="4">
    <location>
        <begin position="2"/>
        <end position="170"/>
    </location>
</feature>
<evidence type="ECO:0000259" key="4">
    <source>
        <dbReference type="PROSITE" id="PS51186"/>
    </source>
</evidence>
<dbReference type="InterPro" id="IPR051531">
    <property type="entry name" value="N-acetyltransferase"/>
</dbReference>
<dbReference type="Gene3D" id="3.40.630.30">
    <property type="match status" value="1"/>
</dbReference>
<dbReference type="PANTHER" id="PTHR43792">
    <property type="entry name" value="GNAT FAMILY, PUTATIVE (AFU_ORTHOLOGUE AFUA_3G00765)-RELATED-RELATED"/>
    <property type="match status" value="1"/>
</dbReference>
<evidence type="ECO:0000313" key="5">
    <source>
        <dbReference type="EMBL" id="GEK13057.1"/>
    </source>
</evidence>
<dbReference type="Proteomes" id="UP000321787">
    <property type="component" value="Unassembled WGS sequence"/>
</dbReference>
<dbReference type="InterPro" id="IPR000182">
    <property type="entry name" value="GNAT_dom"/>
</dbReference>
<dbReference type="PROSITE" id="PS51186">
    <property type="entry name" value="GNAT"/>
    <property type="match status" value="1"/>
</dbReference>
<name>A0A510UES1_ALIFS</name>
<dbReference type="PANTHER" id="PTHR43792:SF8">
    <property type="entry name" value="[RIBOSOMAL PROTEIN US5]-ALANINE N-ACETYLTRANSFERASE"/>
    <property type="match status" value="1"/>
</dbReference>
<keyword evidence="2" id="KW-0012">Acyltransferase</keyword>
<protein>
    <submittedName>
        <fullName evidence="5">Alanine acetyltransferase</fullName>
    </submittedName>
</protein>
<dbReference type="AlphaFoldDB" id="A0A510UES1"/>
<proteinExistence type="inferred from homology"/>
<evidence type="ECO:0000256" key="3">
    <source>
        <dbReference type="ARBA" id="ARBA00038502"/>
    </source>
</evidence>
<dbReference type="GO" id="GO:0008999">
    <property type="term" value="F:protein-N-terminal-alanine acetyltransferase activity"/>
    <property type="evidence" value="ECO:0007669"/>
    <property type="project" value="TreeGrafter"/>
</dbReference>
<dbReference type="EMBL" id="BJTZ01000004">
    <property type="protein sequence ID" value="GEK13057.1"/>
    <property type="molecule type" value="Genomic_DNA"/>
</dbReference>
<dbReference type="SUPFAM" id="SSF55729">
    <property type="entry name" value="Acyl-CoA N-acyltransferases (Nat)"/>
    <property type="match status" value="1"/>
</dbReference>
<evidence type="ECO:0000256" key="1">
    <source>
        <dbReference type="ARBA" id="ARBA00022679"/>
    </source>
</evidence>
<dbReference type="Pfam" id="PF13302">
    <property type="entry name" value="Acetyltransf_3"/>
    <property type="match status" value="1"/>
</dbReference>
<dbReference type="GO" id="GO:0005737">
    <property type="term" value="C:cytoplasm"/>
    <property type="evidence" value="ECO:0007669"/>
    <property type="project" value="TreeGrafter"/>
</dbReference>
<sequence length="176" mass="19926">MVKLELLKQSDASALLEFELNNKEWFESFIEARDDDFFDDNGIKDHVNFCLAEYKKGLLYPTLIKDENGQILGRANLYNIDRVKNSGSIGYRIGEEFTSQGLATLATKELLEIGKNRYELSSINAVASTDNAASQKVLAKNGFKQVGFKPEFAFVDGEIIDCYEYRCQIQQLTPVM</sequence>
<dbReference type="RefSeq" id="WP_146862513.1">
    <property type="nucleotide sequence ID" value="NZ_BJTZ01000004.1"/>
</dbReference>
<reference evidence="5 6" key="1">
    <citation type="submission" date="2019-07" db="EMBL/GenBank/DDBJ databases">
        <title>Whole genome shotgun sequence of Aliivibrio fischeri NBRC 101058.</title>
        <authorList>
            <person name="Hosoyama A."/>
            <person name="Uohara A."/>
            <person name="Ohji S."/>
            <person name="Ichikawa N."/>
        </authorList>
    </citation>
    <scope>NUCLEOTIDE SEQUENCE [LARGE SCALE GENOMIC DNA]</scope>
    <source>
        <strain evidence="5 6">NBRC 101058</strain>
    </source>
</reference>
<evidence type="ECO:0000256" key="2">
    <source>
        <dbReference type="ARBA" id="ARBA00023315"/>
    </source>
</evidence>
<dbReference type="InterPro" id="IPR016181">
    <property type="entry name" value="Acyl_CoA_acyltransferase"/>
</dbReference>
<keyword evidence="1 5" id="KW-0808">Transferase</keyword>